<feature type="region of interest" description="Disordered" evidence="1">
    <location>
        <begin position="95"/>
        <end position="130"/>
    </location>
</feature>
<keyword evidence="3" id="KW-1185">Reference proteome</keyword>
<dbReference type="EMBL" id="JADFTS010000006">
    <property type="protein sequence ID" value="KAF9602604.1"/>
    <property type="molecule type" value="Genomic_DNA"/>
</dbReference>
<sequence length="130" mass="14911">MLPFHWLSLTTNFLSDDKLPRELGIGPEKELLDRDYELIELEIEKDNLMEVTQPRRLNNFSAALLHLASVYCSRTLKQDDQTLHTEFSAPFSWRRYSAKSSSQGSNNGEHDPIYGVSDRLVPQGPNPLHN</sequence>
<evidence type="ECO:0000256" key="1">
    <source>
        <dbReference type="SAM" id="MobiDB-lite"/>
    </source>
</evidence>
<organism evidence="2 3">
    <name type="scientific">Coptis chinensis</name>
    <dbReference type="NCBI Taxonomy" id="261450"/>
    <lineage>
        <taxon>Eukaryota</taxon>
        <taxon>Viridiplantae</taxon>
        <taxon>Streptophyta</taxon>
        <taxon>Embryophyta</taxon>
        <taxon>Tracheophyta</taxon>
        <taxon>Spermatophyta</taxon>
        <taxon>Magnoliopsida</taxon>
        <taxon>Ranunculales</taxon>
        <taxon>Ranunculaceae</taxon>
        <taxon>Coptidoideae</taxon>
        <taxon>Coptis</taxon>
    </lineage>
</organism>
<dbReference type="OrthoDB" id="1937585at2759"/>
<dbReference type="AlphaFoldDB" id="A0A835LTA5"/>
<name>A0A835LTA5_9MAGN</name>
<feature type="compositionally biased region" description="Polar residues" evidence="1">
    <location>
        <begin position="98"/>
        <end position="107"/>
    </location>
</feature>
<evidence type="ECO:0000313" key="2">
    <source>
        <dbReference type="EMBL" id="KAF9602604.1"/>
    </source>
</evidence>
<dbReference type="Proteomes" id="UP000631114">
    <property type="component" value="Unassembled WGS sequence"/>
</dbReference>
<protein>
    <submittedName>
        <fullName evidence="2">Uncharacterized protein</fullName>
    </submittedName>
</protein>
<comment type="caution">
    <text evidence="2">The sequence shown here is derived from an EMBL/GenBank/DDBJ whole genome shotgun (WGS) entry which is preliminary data.</text>
</comment>
<accession>A0A835LTA5</accession>
<proteinExistence type="predicted"/>
<reference evidence="2 3" key="1">
    <citation type="submission" date="2020-10" db="EMBL/GenBank/DDBJ databases">
        <title>The Coptis chinensis genome and diversification of protoberbering-type alkaloids.</title>
        <authorList>
            <person name="Wang B."/>
            <person name="Shu S."/>
            <person name="Song C."/>
            <person name="Liu Y."/>
        </authorList>
    </citation>
    <scope>NUCLEOTIDE SEQUENCE [LARGE SCALE GENOMIC DNA]</scope>
    <source>
        <strain evidence="2">HL-2020</strain>
        <tissue evidence="2">Leaf</tissue>
    </source>
</reference>
<evidence type="ECO:0000313" key="3">
    <source>
        <dbReference type="Proteomes" id="UP000631114"/>
    </source>
</evidence>
<gene>
    <name evidence="2" type="ORF">IFM89_030210</name>
</gene>